<protein>
    <submittedName>
        <fullName evidence="9">EmrB/QacA subfamily drug resistance transporter</fullName>
    </submittedName>
</protein>
<evidence type="ECO:0000313" key="9">
    <source>
        <dbReference type="EMBL" id="NYD39546.1"/>
    </source>
</evidence>
<evidence type="ECO:0000256" key="6">
    <source>
        <dbReference type="ARBA" id="ARBA00023136"/>
    </source>
</evidence>
<dbReference type="GO" id="GO:0022857">
    <property type="term" value="F:transmembrane transporter activity"/>
    <property type="evidence" value="ECO:0007669"/>
    <property type="project" value="InterPro"/>
</dbReference>
<feature type="transmembrane region" description="Helical" evidence="7">
    <location>
        <begin position="294"/>
        <end position="314"/>
    </location>
</feature>
<keyword evidence="2" id="KW-0813">Transport</keyword>
<feature type="transmembrane region" description="Helical" evidence="7">
    <location>
        <begin position="35"/>
        <end position="61"/>
    </location>
</feature>
<dbReference type="PROSITE" id="PS50850">
    <property type="entry name" value="MFS"/>
    <property type="match status" value="1"/>
</dbReference>
<keyword evidence="4 7" id="KW-0812">Transmembrane</keyword>
<dbReference type="PRINTS" id="PR01036">
    <property type="entry name" value="TCRTETB"/>
</dbReference>
<feature type="transmembrane region" description="Helical" evidence="7">
    <location>
        <begin position="436"/>
        <end position="455"/>
    </location>
</feature>
<dbReference type="Pfam" id="PF07690">
    <property type="entry name" value="MFS_1"/>
    <property type="match status" value="1"/>
</dbReference>
<dbReference type="RefSeq" id="WP_343054392.1">
    <property type="nucleotide sequence ID" value="NZ_BAABHP010000023.1"/>
</dbReference>
<feature type="domain" description="Major facilitator superfamily (MFS) profile" evidence="8">
    <location>
        <begin position="7"/>
        <end position="460"/>
    </location>
</feature>
<feature type="transmembrane region" description="Helical" evidence="7">
    <location>
        <begin position="326"/>
        <end position="344"/>
    </location>
</feature>
<evidence type="ECO:0000256" key="2">
    <source>
        <dbReference type="ARBA" id="ARBA00022448"/>
    </source>
</evidence>
<dbReference type="SUPFAM" id="SSF103473">
    <property type="entry name" value="MFS general substrate transporter"/>
    <property type="match status" value="1"/>
</dbReference>
<evidence type="ECO:0000313" key="10">
    <source>
        <dbReference type="Proteomes" id="UP000535890"/>
    </source>
</evidence>
<proteinExistence type="predicted"/>
<comment type="subcellular location">
    <subcellularLocation>
        <location evidence="1">Cell membrane</location>
        <topology evidence="1">Multi-pass membrane protein</topology>
    </subcellularLocation>
</comment>
<comment type="caution">
    <text evidence="9">The sequence shown here is derived from an EMBL/GenBank/DDBJ whole genome shotgun (WGS) entry which is preliminary data.</text>
</comment>
<feature type="transmembrane region" description="Helical" evidence="7">
    <location>
        <begin position="103"/>
        <end position="123"/>
    </location>
</feature>
<reference evidence="9 10" key="1">
    <citation type="submission" date="2020-07" db="EMBL/GenBank/DDBJ databases">
        <title>Sequencing the genomes of 1000 actinobacteria strains.</title>
        <authorList>
            <person name="Klenk H.-P."/>
        </authorList>
    </citation>
    <scope>NUCLEOTIDE SEQUENCE [LARGE SCALE GENOMIC DNA]</scope>
    <source>
        <strain evidence="9 10">DSM 45772</strain>
    </source>
</reference>
<evidence type="ECO:0000256" key="4">
    <source>
        <dbReference type="ARBA" id="ARBA00022692"/>
    </source>
</evidence>
<evidence type="ECO:0000256" key="1">
    <source>
        <dbReference type="ARBA" id="ARBA00004651"/>
    </source>
</evidence>
<dbReference type="AlphaFoldDB" id="A0A7Y9J8W7"/>
<dbReference type="PROSITE" id="PS00216">
    <property type="entry name" value="SUGAR_TRANSPORT_1"/>
    <property type="match status" value="1"/>
</dbReference>
<name>A0A7Y9J8W7_9PSEU</name>
<evidence type="ECO:0000256" key="5">
    <source>
        <dbReference type="ARBA" id="ARBA00022989"/>
    </source>
</evidence>
<feature type="transmembrane region" description="Helical" evidence="7">
    <location>
        <begin position="135"/>
        <end position="156"/>
    </location>
</feature>
<keyword evidence="10" id="KW-1185">Reference proteome</keyword>
<keyword evidence="6 7" id="KW-0472">Membrane</keyword>
<dbReference type="NCBIfam" id="TIGR00711">
    <property type="entry name" value="efflux_EmrB"/>
    <property type="match status" value="1"/>
</dbReference>
<dbReference type="EMBL" id="JACCBN010000001">
    <property type="protein sequence ID" value="NYD39546.1"/>
    <property type="molecule type" value="Genomic_DNA"/>
</dbReference>
<feature type="transmembrane region" description="Helical" evidence="7">
    <location>
        <begin position="399"/>
        <end position="416"/>
    </location>
</feature>
<dbReference type="PANTHER" id="PTHR42718:SF46">
    <property type="entry name" value="BLR6921 PROTEIN"/>
    <property type="match status" value="1"/>
</dbReference>
<dbReference type="Gene3D" id="1.20.1250.20">
    <property type="entry name" value="MFS general substrate transporter like domains"/>
    <property type="match status" value="1"/>
</dbReference>
<dbReference type="InterPro" id="IPR005829">
    <property type="entry name" value="Sugar_transporter_CS"/>
</dbReference>
<gene>
    <name evidence="9" type="ORF">BJ983_005648</name>
</gene>
<keyword evidence="3" id="KW-1003">Cell membrane</keyword>
<dbReference type="Gene3D" id="1.20.1720.10">
    <property type="entry name" value="Multidrug resistance protein D"/>
    <property type="match status" value="1"/>
</dbReference>
<evidence type="ECO:0000259" key="8">
    <source>
        <dbReference type="PROSITE" id="PS50850"/>
    </source>
</evidence>
<evidence type="ECO:0000256" key="7">
    <source>
        <dbReference type="SAM" id="Phobius"/>
    </source>
</evidence>
<feature type="transmembrane region" description="Helical" evidence="7">
    <location>
        <begin position="193"/>
        <end position="213"/>
    </location>
</feature>
<dbReference type="InterPro" id="IPR011701">
    <property type="entry name" value="MFS"/>
</dbReference>
<dbReference type="InterPro" id="IPR004638">
    <property type="entry name" value="EmrB-like"/>
</dbReference>
<feature type="transmembrane region" description="Helical" evidence="7">
    <location>
        <begin position="162"/>
        <end position="181"/>
    </location>
</feature>
<feature type="transmembrane region" description="Helical" evidence="7">
    <location>
        <begin position="356"/>
        <end position="378"/>
    </location>
</feature>
<dbReference type="GO" id="GO:0005886">
    <property type="term" value="C:plasma membrane"/>
    <property type="evidence" value="ECO:0007669"/>
    <property type="project" value="UniProtKB-SubCell"/>
</dbReference>
<feature type="transmembrane region" description="Helical" evidence="7">
    <location>
        <begin position="219"/>
        <end position="242"/>
    </location>
</feature>
<feature type="transmembrane region" description="Helical" evidence="7">
    <location>
        <begin position="7"/>
        <end position="29"/>
    </location>
</feature>
<dbReference type="InterPro" id="IPR036259">
    <property type="entry name" value="MFS_trans_sf"/>
</dbReference>
<feature type="transmembrane region" description="Helical" evidence="7">
    <location>
        <begin position="263"/>
        <end position="282"/>
    </location>
</feature>
<dbReference type="PANTHER" id="PTHR42718">
    <property type="entry name" value="MAJOR FACILITATOR SUPERFAMILY MULTIDRUG TRANSPORTER MFSC"/>
    <property type="match status" value="1"/>
</dbReference>
<dbReference type="CDD" id="cd17321">
    <property type="entry name" value="MFS_MMR_MDR_like"/>
    <property type="match status" value="1"/>
</dbReference>
<evidence type="ECO:0000256" key="3">
    <source>
        <dbReference type="ARBA" id="ARBA00022475"/>
    </source>
</evidence>
<dbReference type="Proteomes" id="UP000535890">
    <property type="component" value="Unassembled WGS sequence"/>
</dbReference>
<feature type="transmembrane region" description="Helical" evidence="7">
    <location>
        <begin position="73"/>
        <end position="91"/>
    </location>
</feature>
<organism evidence="9 10">
    <name type="scientific">Actinomycetospora corticicola</name>
    <dbReference type="NCBI Taxonomy" id="663602"/>
    <lineage>
        <taxon>Bacteria</taxon>
        <taxon>Bacillati</taxon>
        <taxon>Actinomycetota</taxon>
        <taxon>Actinomycetes</taxon>
        <taxon>Pseudonocardiales</taxon>
        <taxon>Pseudonocardiaceae</taxon>
        <taxon>Actinomycetospora</taxon>
    </lineage>
</organism>
<sequence>MPRDRLVLLVACLAQFMVVLDVSIVNVALPAMRDALGFSAVGLQWVVSAYTLAFAGFLLLGGRAADLFGRRRMFLAGLVLFGVASLVGGLADSQGLVLAARAAQGLGGAVLSPATLTILTTTFTEGAARSRALGAWAAIGGVGGAVGGIAGGVLVHFLSWRWIFLVNVPVVVVTAVLARIAVSETRADHRPRLDTGGALLVTGGLVAFVHGVVTSETAGWAAPLTWGSFVVAAVLLTGFVFLETRIASPLVPLGIFRVRPVSVANGTMALIASAMFAMWYFVSIHMQGVLGFDALTAGLAFLPQSASIVLGSQFSSRMLARLDARPLLVGGAFLTAAGFAWFALLTPESTWVDGVLGPGVAVGLGMGIALTPLAGAATSGVDRTQAGLASGLLNTSRQVGGAIGLAVLSTLATSRSDGLLAAGASPAAASTAGTTRAFAVAAVVVAVAGLVALLLPRTRPTARDTPAGLVDEPVGGAPAR</sequence>
<accession>A0A7Y9J8W7</accession>
<dbReference type="InterPro" id="IPR020846">
    <property type="entry name" value="MFS_dom"/>
</dbReference>
<keyword evidence="5 7" id="KW-1133">Transmembrane helix</keyword>